<reference evidence="7" key="1">
    <citation type="submission" date="2018-11" db="EMBL/GenBank/DDBJ databases">
        <authorList>
            <consortium name="Pathogen Informatics"/>
        </authorList>
    </citation>
    <scope>NUCLEOTIDE SEQUENCE</scope>
</reference>
<dbReference type="OrthoDB" id="421226at2759"/>
<dbReference type="PANTHER" id="PTHR45638">
    <property type="entry name" value="CYCLIC NUCLEOTIDE-GATED CATION CHANNEL SUBUNIT A"/>
    <property type="match status" value="1"/>
</dbReference>
<keyword evidence="4 5" id="KW-0472">Membrane</keyword>
<comment type="subcellular location">
    <subcellularLocation>
        <location evidence="1">Membrane</location>
        <topology evidence="1">Multi-pass membrane protein</topology>
    </subcellularLocation>
</comment>
<feature type="domain" description="Ion transport" evidence="6">
    <location>
        <begin position="66"/>
        <end position="261"/>
    </location>
</feature>
<dbReference type="SUPFAM" id="SSF81324">
    <property type="entry name" value="Voltage-gated potassium channels"/>
    <property type="match status" value="1"/>
</dbReference>
<dbReference type="Pfam" id="PF00520">
    <property type="entry name" value="Ion_trans"/>
    <property type="match status" value="1"/>
</dbReference>
<evidence type="ECO:0000259" key="6">
    <source>
        <dbReference type="Pfam" id="PF00520"/>
    </source>
</evidence>
<comment type="caution">
    <text evidence="7">The sequence shown here is derived from an EMBL/GenBank/DDBJ whole genome shotgun (WGS) entry which is preliminary data.</text>
</comment>
<keyword evidence="2 5" id="KW-0812">Transmembrane</keyword>
<name>A0A448WKA8_9PLAT</name>
<evidence type="ECO:0000256" key="2">
    <source>
        <dbReference type="ARBA" id="ARBA00022692"/>
    </source>
</evidence>
<dbReference type="EMBL" id="CAAALY010018887">
    <property type="protein sequence ID" value="VEL13772.1"/>
    <property type="molecule type" value="Genomic_DNA"/>
</dbReference>
<dbReference type="GO" id="GO:0044877">
    <property type="term" value="F:protein-containing complex binding"/>
    <property type="evidence" value="ECO:0007669"/>
    <property type="project" value="TreeGrafter"/>
</dbReference>
<proteinExistence type="predicted"/>
<dbReference type="GO" id="GO:0016020">
    <property type="term" value="C:membrane"/>
    <property type="evidence" value="ECO:0007669"/>
    <property type="project" value="UniProtKB-SubCell"/>
</dbReference>
<evidence type="ECO:0000256" key="4">
    <source>
        <dbReference type="ARBA" id="ARBA00023136"/>
    </source>
</evidence>
<dbReference type="PANTHER" id="PTHR45638:SF7">
    <property type="entry name" value="CYCLIC NUCLEOTIDE-GATED ION CHANNEL-LIKE, ISOFORM E"/>
    <property type="match status" value="1"/>
</dbReference>
<feature type="transmembrane region" description="Helical" evidence="5">
    <location>
        <begin position="97"/>
        <end position="116"/>
    </location>
</feature>
<dbReference type="InterPro" id="IPR005821">
    <property type="entry name" value="Ion_trans_dom"/>
</dbReference>
<evidence type="ECO:0000256" key="1">
    <source>
        <dbReference type="ARBA" id="ARBA00004141"/>
    </source>
</evidence>
<dbReference type="InterPro" id="IPR050866">
    <property type="entry name" value="CNG_cation_channel"/>
</dbReference>
<organism evidence="7 8">
    <name type="scientific">Protopolystoma xenopodis</name>
    <dbReference type="NCBI Taxonomy" id="117903"/>
    <lineage>
        <taxon>Eukaryota</taxon>
        <taxon>Metazoa</taxon>
        <taxon>Spiralia</taxon>
        <taxon>Lophotrochozoa</taxon>
        <taxon>Platyhelminthes</taxon>
        <taxon>Monogenea</taxon>
        <taxon>Polyopisthocotylea</taxon>
        <taxon>Polystomatidea</taxon>
        <taxon>Polystomatidae</taxon>
        <taxon>Protopolystoma</taxon>
    </lineage>
</organism>
<gene>
    <name evidence="7" type="ORF">PXEA_LOCUS7212</name>
</gene>
<protein>
    <recommendedName>
        <fullName evidence="6">Ion transport domain-containing protein</fullName>
    </recommendedName>
</protein>
<dbReference type="AlphaFoldDB" id="A0A448WKA8"/>
<keyword evidence="8" id="KW-1185">Reference proteome</keyword>
<evidence type="ECO:0000256" key="3">
    <source>
        <dbReference type="ARBA" id="ARBA00022989"/>
    </source>
</evidence>
<feature type="transmembrane region" description="Helical" evidence="5">
    <location>
        <begin position="64"/>
        <end position="85"/>
    </location>
</feature>
<dbReference type="Gene3D" id="1.10.287.70">
    <property type="match status" value="1"/>
</dbReference>
<evidence type="ECO:0000313" key="7">
    <source>
        <dbReference type="EMBL" id="VEL13772.1"/>
    </source>
</evidence>
<feature type="transmembrane region" description="Helical" evidence="5">
    <location>
        <begin position="201"/>
        <end position="219"/>
    </location>
</feature>
<accession>A0A448WKA8</accession>
<evidence type="ECO:0000313" key="8">
    <source>
        <dbReference type="Proteomes" id="UP000784294"/>
    </source>
</evidence>
<keyword evidence="3 5" id="KW-1133">Transmembrane helix</keyword>
<sequence>MKTDYAVKPPPESWYSTVCLKPPCIVGRGSESPAISGAQTNCHMAQSMRDDSTFFILDPQSSKYLIWMTFVSMAVVYNLWTPILRQGFREIQNGHDALWIVLDLLADLLYFFDVFVQLRTSYLERGLTVLNRAKLFKRYVRSRCFLFDIVSLLPLDLLQFEIGIQPMIRFPRFLKAYRAWEWKVKVENQSVFPNLWRVTNLTHILFLGCHWFAAFYYLLSEHMGFKDTWGYPKPEGPTATVARKYLQSFYWATLTLTTIGDIDSPQGIEQ</sequence>
<dbReference type="GO" id="GO:0005221">
    <property type="term" value="F:intracellularly cyclic nucleotide-activated monoatomic cation channel activity"/>
    <property type="evidence" value="ECO:0007669"/>
    <property type="project" value="InterPro"/>
</dbReference>
<evidence type="ECO:0000256" key="5">
    <source>
        <dbReference type="SAM" id="Phobius"/>
    </source>
</evidence>
<dbReference type="Proteomes" id="UP000784294">
    <property type="component" value="Unassembled WGS sequence"/>
</dbReference>